<gene>
    <name evidence="1" type="ORF">ACFO4E_13015</name>
</gene>
<dbReference type="CDD" id="cd08861">
    <property type="entry name" value="OtcD1_ARO-CYC_like"/>
    <property type="match status" value="2"/>
</dbReference>
<reference evidence="2" key="1">
    <citation type="journal article" date="2019" name="Int. J. Syst. Evol. Microbiol.">
        <title>The Global Catalogue of Microorganisms (GCM) 10K type strain sequencing project: providing services to taxonomists for standard genome sequencing and annotation.</title>
        <authorList>
            <consortium name="The Broad Institute Genomics Platform"/>
            <consortium name="The Broad Institute Genome Sequencing Center for Infectious Disease"/>
            <person name="Wu L."/>
            <person name="Ma J."/>
        </authorList>
    </citation>
    <scope>NUCLEOTIDE SEQUENCE [LARGE SCALE GENOMIC DNA]</scope>
    <source>
        <strain evidence="2">XZYJ18</strain>
    </source>
</reference>
<evidence type="ECO:0000313" key="1">
    <source>
        <dbReference type="EMBL" id="MFC4562780.1"/>
    </source>
</evidence>
<keyword evidence="2" id="KW-1185">Reference proteome</keyword>
<dbReference type="SUPFAM" id="SSF55961">
    <property type="entry name" value="Bet v1-like"/>
    <property type="match status" value="2"/>
</dbReference>
<dbReference type="Pfam" id="PF10604">
    <property type="entry name" value="Polyketide_cyc2"/>
    <property type="match status" value="2"/>
</dbReference>
<evidence type="ECO:0000313" key="2">
    <source>
        <dbReference type="Proteomes" id="UP001595923"/>
    </source>
</evidence>
<proteinExistence type="predicted"/>
<dbReference type="InterPro" id="IPR019587">
    <property type="entry name" value="Polyketide_cyclase/dehydratase"/>
</dbReference>
<dbReference type="Gene3D" id="3.30.530.20">
    <property type="match status" value="2"/>
</dbReference>
<accession>A0ABV9DV39</accession>
<protein>
    <submittedName>
        <fullName evidence="1">Aromatase/cyclase</fullName>
    </submittedName>
</protein>
<organism evidence="1 2">
    <name type="scientific">Nocardiopsis mangrovi</name>
    <dbReference type="NCBI Taxonomy" id="1179818"/>
    <lineage>
        <taxon>Bacteria</taxon>
        <taxon>Bacillati</taxon>
        <taxon>Actinomycetota</taxon>
        <taxon>Actinomycetes</taxon>
        <taxon>Streptosporangiales</taxon>
        <taxon>Nocardiopsidaceae</taxon>
        <taxon>Nocardiopsis</taxon>
    </lineage>
</organism>
<comment type="caution">
    <text evidence="1">The sequence shown here is derived from an EMBL/GenBank/DDBJ whole genome shotgun (WGS) entry which is preliminary data.</text>
</comment>
<sequence length="312" mass="34243">MPTGSRTTVHHVDIDAPPDVVYAIIADATQWPLYFTPTVHVDRSAIDGATERLHIWATANGEVKAWTSRRQLDPARRTIAFRQEKSSPPVTSMGGKWTADEAIGGGTVLTLAHDFTAEDDAGLDWLTRATDRNSDAELRGIKALAERWERRSRTCRTFEDSVVIEAPLDTVYEFLYQAGKWPDRLPHVSAMDLREDVENVQVMTMRTTTADGSSHTTESVRVCFAPTRIAYKQIVTPALMAAHTGEWTLRAVPEGVRAVSRHSVVIEESAVTRILGADATVDTALDFVRGALGRNSTATLGLAKEYAEAGRG</sequence>
<dbReference type="EMBL" id="JBHSFQ010000010">
    <property type="protein sequence ID" value="MFC4562780.1"/>
    <property type="molecule type" value="Genomic_DNA"/>
</dbReference>
<name>A0ABV9DV39_9ACTN</name>
<dbReference type="InterPro" id="IPR023393">
    <property type="entry name" value="START-like_dom_sf"/>
</dbReference>
<dbReference type="RefSeq" id="WP_378574250.1">
    <property type="nucleotide sequence ID" value="NZ_JBHSFQ010000010.1"/>
</dbReference>
<dbReference type="Proteomes" id="UP001595923">
    <property type="component" value="Unassembled WGS sequence"/>
</dbReference>